<dbReference type="Gene3D" id="1.10.472.80">
    <property type="entry name" value="Ypt/Rab-GAP domain of gyp1p, domain 3"/>
    <property type="match status" value="1"/>
</dbReference>
<dbReference type="FunFam" id="1.10.8.270:FF:000021">
    <property type="entry name" value="Ypt/Rab-GAP domain of gyp1p superfamily protein"/>
    <property type="match status" value="1"/>
</dbReference>
<feature type="compositionally biased region" description="Polar residues" evidence="1">
    <location>
        <begin position="444"/>
        <end position="454"/>
    </location>
</feature>
<dbReference type="InterPro" id="IPR035969">
    <property type="entry name" value="Rab-GAP_TBC_sf"/>
</dbReference>
<gene>
    <name evidence="3" type="ORF">Bca52824_077951</name>
</gene>
<evidence type="ECO:0000259" key="2">
    <source>
        <dbReference type="PROSITE" id="PS50086"/>
    </source>
</evidence>
<keyword evidence="4" id="KW-1185">Reference proteome</keyword>
<comment type="caution">
    <text evidence="3">The sequence shown here is derived from an EMBL/GenBank/DDBJ whole genome shotgun (WGS) entry which is preliminary data.</text>
</comment>
<feature type="region of interest" description="Disordered" evidence="1">
    <location>
        <begin position="115"/>
        <end position="175"/>
    </location>
</feature>
<dbReference type="AlphaFoldDB" id="A0A8X7PXR8"/>
<protein>
    <recommendedName>
        <fullName evidence="2">Rab-GAP TBC domain-containing protein</fullName>
    </recommendedName>
</protein>
<name>A0A8X7PXR8_BRACI</name>
<feature type="region of interest" description="Disordered" evidence="1">
    <location>
        <begin position="434"/>
        <end position="464"/>
    </location>
</feature>
<dbReference type="InterPro" id="IPR000195">
    <property type="entry name" value="Rab-GAP-TBC_dom"/>
</dbReference>
<dbReference type="Pfam" id="PF00566">
    <property type="entry name" value="RabGAP-TBC"/>
    <property type="match status" value="1"/>
</dbReference>
<dbReference type="EMBL" id="JAAMPC010000015">
    <property type="protein sequence ID" value="KAG2258657.1"/>
    <property type="molecule type" value="Genomic_DNA"/>
</dbReference>
<evidence type="ECO:0000313" key="3">
    <source>
        <dbReference type="EMBL" id="KAG2258657.1"/>
    </source>
</evidence>
<dbReference type="SMART" id="SM00164">
    <property type="entry name" value="TBC"/>
    <property type="match status" value="1"/>
</dbReference>
<organism evidence="3 4">
    <name type="scientific">Brassica carinata</name>
    <name type="common">Ethiopian mustard</name>
    <name type="synonym">Abyssinian cabbage</name>
    <dbReference type="NCBI Taxonomy" id="52824"/>
    <lineage>
        <taxon>Eukaryota</taxon>
        <taxon>Viridiplantae</taxon>
        <taxon>Streptophyta</taxon>
        <taxon>Embryophyta</taxon>
        <taxon>Tracheophyta</taxon>
        <taxon>Spermatophyta</taxon>
        <taxon>Magnoliopsida</taxon>
        <taxon>eudicotyledons</taxon>
        <taxon>Gunneridae</taxon>
        <taxon>Pentapetalae</taxon>
        <taxon>rosids</taxon>
        <taxon>malvids</taxon>
        <taxon>Brassicales</taxon>
        <taxon>Brassicaceae</taxon>
        <taxon>Brassiceae</taxon>
        <taxon>Brassica</taxon>
    </lineage>
</organism>
<evidence type="ECO:0000256" key="1">
    <source>
        <dbReference type="SAM" id="MobiDB-lite"/>
    </source>
</evidence>
<dbReference type="OrthoDB" id="10264062at2759"/>
<evidence type="ECO:0000313" key="4">
    <source>
        <dbReference type="Proteomes" id="UP000886595"/>
    </source>
</evidence>
<dbReference type="PROSITE" id="PS50086">
    <property type="entry name" value="TBC_RABGAP"/>
    <property type="match status" value="1"/>
</dbReference>
<proteinExistence type="predicted"/>
<dbReference type="Gene3D" id="1.10.8.270">
    <property type="entry name" value="putative rabgap domain of human tbc1 domain family member 14 like domains"/>
    <property type="match status" value="1"/>
</dbReference>
<dbReference type="PANTHER" id="PTHR22957:SF456">
    <property type="entry name" value="YPT_RAB-GAP DOMAIN OF GYP1P SUPERFAMILY PROTEIN"/>
    <property type="match status" value="1"/>
</dbReference>
<sequence>MDLWESWCGKFAKVASLVRDLSQPCLSQPGIQLLSIGKMLKPEKWRAFSIVMERFWFPEGAQINYLGGIDPSIRAEVWEFLLGCYALSSTSEYRSQLRKLEGSKVMDMRKSYKKEVVKESTDGSTEASVNDNEKTENQNDSSNNDTDTSHGHRRGSSNEEASVRSELRSEDEGMHSFRIDKNADLVIESSYNNNRSASIHSEIEVVHPDSVEQLSHSGSTVEIVDGLRISDVPEVPSAKENPSRGGTVTEDRMSEWLWTLHRIVVDVVRTDTHLEFYEDPRNLGRMSDILAVYAWVDPATGYCQGMSDLVSPFVVLFEDNADAFWCFEMLIRRTRANFQMEGPTGVMDQLQTLWHILQLTDKEMFSHISRIGAESLHCVRMLLVLFEGVIFDEALRMWEMMWAADFNASVAETLENDCLEPLVIQLPRQSEAEIGDPKIDDGQRNSTTSEPTSRSSDRMSKSGPLSKSTILIMNRHKIMKEARSIDDMIKIFNDKLLAIRVRRCIRTAMKLRKNTYTSCFYQNQVIKIKNHTVPDTESNHEPDSEEIQSHDENFSQKFMPWSCPLKNDY</sequence>
<dbReference type="GO" id="GO:0005096">
    <property type="term" value="F:GTPase activator activity"/>
    <property type="evidence" value="ECO:0007669"/>
    <property type="project" value="TreeGrafter"/>
</dbReference>
<dbReference type="Proteomes" id="UP000886595">
    <property type="component" value="Unassembled WGS sequence"/>
</dbReference>
<dbReference type="SUPFAM" id="SSF47923">
    <property type="entry name" value="Ypt/Rab-GAP domain of gyp1p"/>
    <property type="match status" value="2"/>
</dbReference>
<feature type="domain" description="Rab-GAP TBC" evidence="2">
    <location>
        <begin position="68"/>
        <end position="405"/>
    </location>
</feature>
<dbReference type="PANTHER" id="PTHR22957">
    <property type="entry name" value="TBC1 DOMAIN FAMILY MEMBER GTPASE-ACTIVATING PROTEIN"/>
    <property type="match status" value="1"/>
</dbReference>
<feature type="compositionally biased region" description="Basic and acidic residues" evidence="1">
    <location>
        <begin position="161"/>
        <end position="175"/>
    </location>
</feature>
<accession>A0A8X7PXR8</accession>
<reference evidence="3 4" key="1">
    <citation type="submission" date="2020-02" db="EMBL/GenBank/DDBJ databases">
        <authorList>
            <person name="Ma Q."/>
            <person name="Huang Y."/>
            <person name="Song X."/>
            <person name="Pei D."/>
        </authorList>
    </citation>
    <scope>NUCLEOTIDE SEQUENCE [LARGE SCALE GENOMIC DNA]</scope>
    <source>
        <strain evidence="3">Sxm20200214</strain>
        <tissue evidence="3">Leaf</tissue>
    </source>
</reference>